<sequence>MTSELYQQACAVIAQRGLQPDAAQQRALHRLAEWLQARLQPSGWLRRTPRGAYFYGEVGRGKSLLLDSLFAVAPVPEKRRVHVHALLQEIQQRSLHYLGQGDPLIKVAQELAGEARLLFFDEFHVHDIGDAILLGRLLEQLLKHDCILLFSSNFEPDGLCPNPLYHSRFKPFANLLKKQCLVLRMEEGCDYRPLSEHHWGRYFQGSAQLLSDHLSDWPVCNSLELGRRCITVQAMDSERLWVAFNELCQQPLASADYIQLCQRFRQIVVSAVPQMAMLTLDEQQRWVNFVDIAYDCGVELLLQAEKGLGDLCEGCGHSDFARTRSRLAQLRQVQIVAV</sequence>
<gene>
    <name evidence="3" type="primary">zapE</name>
    <name evidence="3" type="ORF">WG219_19690</name>
</gene>
<dbReference type="EMBL" id="CP148074">
    <property type="protein sequence ID" value="WXL25493.1"/>
    <property type="molecule type" value="Genomic_DNA"/>
</dbReference>
<keyword evidence="2" id="KW-0067">ATP-binding</keyword>
<dbReference type="Proteomes" id="UP001476583">
    <property type="component" value="Chromosome"/>
</dbReference>
<dbReference type="GO" id="GO:0051301">
    <property type="term" value="P:cell division"/>
    <property type="evidence" value="ECO:0007669"/>
    <property type="project" value="UniProtKB-KW"/>
</dbReference>
<keyword evidence="1" id="KW-0547">Nucleotide-binding</keyword>
<keyword evidence="4" id="KW-1185">Reference proteome</keyword>
<evidence type="ECO:0000313" key="4">
    <source>
        <dbReference type="Proteomes" id="UP001476583"/>
    </source>
</evidence>
<protein>
    <submittedName>
        <fullName evidence="3">Cell division protein ZapE</fullName>
    </submittedName>
</protein>
<evidence type="ECO:0000256" key="1">
    <source>
        <dbReference type="ARBA" id="ARBA00022741"/>
    </source>
</evidence>
<reference evidence="3 4" key="1">
    <citation type="submission" date="2024-03" db="EMBL/GenBank/DDBJ databases">
        <title>Complete genome of BD2.</title>
        <authorList>
            <person name="Cao G."/>
        </authorList>
    </citation>
    <scope>NUCLEOTIDE SEQUENCE [LARGE SCALE GENOMIC DNA]</scope>
    <source>
        <strain evidence="3 4">BD2</strain>
    </source>
</reference>
<dbReference type="SUPFAM" id="SSF52540">
    <property type="entry name" value="P-loop containing nucleoside triphosphate hydrolases"/>
    <property type="match status" value="1"/>
</dbReference>
<proteinExistence type="predicted"/>
<dbReference type="PANTHER" id="PTHR12169:SF6">
    <property type="entry name" value="AFG1-LIKE ATPASE"/>
    <property type="match status" value="1"/>
</dbReference>
<name>A0ABZ2RFF0_ECTME</name>
<dbReference type="InterPro" id="IPR027417">
    <property type="entry name" value="P-loop_NTPase"/>
</dbReference>
<keyword evidence="3" id="KW-0131">Cell cycle</keyword>
<keyword evidence="3" id="KW-0132">Cell division</keyword>
<dbReference type="InterPro" id="IPR005654">
    <property type="entry name" value="ATPase_AFG1-like"/>
</dbReference>
<dbReference type="Gene3D" id="3.40.50.300">
    <property type="entry name" value="P-loop containing nucleotide triphosphate hydrolases"/>
    <property type="match status" value="1"/>
</dbReference>
<evidence type="ECO:0000256" key="2">
    <source>
        <dbReference type="ARBA" id="ARBA00022840"/>
    </source>
</evidence>
<organism evidence="3 4">
    <name type="scientific">Ectopseudomonas mendocina</name>
    <name type="common">Pseudomonas mendocina</name>
    <dbReference type="NCBI Taxonomy" id="300"/>
    <lineage>
        <taxon>Bacteria</taxon>
        <taxon>Pseudomonadati</taxon>
        <taxon>Pseudomonadota</taxon>
        <taxon>Gammaproteobacteria</taxon>
        <taxon>Pseudomonadales</taxon>
        <taxon>Pseudomonadaceae</taxon>
        <taxon>Ectopseudomonas</taxon>
    </lineage>
</organism>
<dbReference type="NCBIfam" id="NF040713">
    <property type="entry name" value="ZapE"/>
    <property type="match status" value="1"/>
</dbReference>
<dbReference type="Pfam" id="PF03969">
    <property type="entry name" value="AFG1_ATPase"/>
    <property type="match status" value="1"/>
</dbReference>
<evidence type="ECO:0000313" key="3">
    <source>
        <dbReference type="EMBL" id="WXL25493.1"/>
    </source>
</evidence>
<dbReference type="PANTHER" id="PTHR12169">
    <property type="entry name" value="ATPASE N2B"/>
    <property type="match status" value="1"/>
</dbReference>
<accession>A0ABZ2RFF0</accession>